<comment type="caution">
    <text evidence="7">The sequence shown here is derived from an EMBL/GenBank/DDBJ whole genome shotgun (WGS) entry which is preliminary data.</text>
</comment>
<sequence length="226" mass="24984">MTPERQRPLRADAERNRQLIMRTAERLIARRGPAVTLNEIAREAGVGVGTVYRRFPDLQALIDALFTERFTTFLRLAAAAGQHVDPTQALRQYLLDAAQRRSEDRALDTILAHAGTDTEPIARMRDELGRHVDGLVRAAVTAGAVREDFASADVYAFLHMIGAVADRTHDIAPGAWRRYAEVLLLGFGLQRSPAAHTSAMTEEQIRRTWPEPASRQGADPGRAGRA</sequence>
<keyword evidence="2 4" id="KW-0238">DNA-binding</keyword>
<dbReference type="GeneID" id="96291905"/>
<dbReference type="SUPFAM" id="SSF46689">
    <property type="entry name" value="Homeodomain-like"/>
    <property type="match status" value="1"/>
</dbReference>
<feature type="domain" description="HTH tetR-type" evidence="6">
    <location>
        <begin position="14"/>
        <end position="73"/>
    </location>
</feature>
<dbReference type="PANTHER" id="PTHR30055">
    <property type="entry name" value="HTH-TYPE TRANSCRIPTIONAL REGULATOR RUTR"/>
    <property type="match status" value="1"/>
</dbReference>
<keyword evidence="1" id="KW-0805">Transcription regulation</keyword>
<dbReference type="Proteomes" id="UP000600946">
    <property type="component" value="Unassembled WGS sequence"/>
</dbReference>
<evidence type="ECO:0000256" key="4">
    <source>
        <dbReference type="PROSITE-ProRule" id="PRU00335"/>
    </source>
</evidence>
<dbReference type="InterPro" id="IPR001647">
    <property type="entry name" value="HTH_TetR"/>
</dbReference>
<dbReference type="PROSITE" id="PS50977">
    <property type="entry name" value="HTH_TETR_2"/>
    <property type="match status" value="1"/>
</dbReference>
<dbReference type="Pfam" id="PF00440">
    <property type="entry name" value="TetR_N"/>
    <property type="match status" value="1"/>
</dbReference>
<proteinExistence type="predicted"/>
<feature type="DNA-binding region" description="H-T-H motif" evidence="4">
    <location>
        <begin position="36"/>
        <end position="55"/>
    </location>
</feature>
<accession>A0ABQ3A8V2</accession>
<evidence type="ECO:0000259" key="6">
    <source>
        <dbReference type="PROSITE" id="PS50977"/>
    </source>
</evidence>
<protein>
    <submittedName>
        <fullName evidence="7">TetR family transcriptional regulator</fullName>
    </submittedName>
</protein>
<organism evidence="7 8">
    <name type="scientific">Streptomyces xanthochromogenes</name>
    <dbReference type="NCBI Taxonomy" id="67384"/>
    <lineage>
        <taxon>Bacteria</taxon>
        <taxon>Bacillati</taxon>
        <taxon>Actinomycetota</taxon>
        <taxon>Actinomycetes</taxon>
        <taxon>Kitasatosporales</taxon>
        <taxon>Streptomycetaceae</taxon>
        <taxon>Streptomyces</taxon>
    </lineage>
</organism>
<dbReference type="PRINTS" id="PR00455">
    <property type="entry name" value="HTHTETR"/>
</dbReference>
<dbReference type="InterPro" id="IPR009057">
    <property type="entry name" value="Homeodomain-like_sf"/>
</dbReference>
<dbReference type="InterPro" id="IPR049445">
    <property type="entry name" value="TetR_SbtR-like_C"/>
</dbReference>
<evidence type="ECO:0000256" key="3">
    <source>
        <dbReference type="ARBA" id="ARBA00023163"/>
    </source>
</evidence>
<keyword evidence="3" id="KW-0804">Transcription</keyword>
<reference evidence="8" key="1">
    <citation type="journal article" date="2019" name="Int. J. Syst. Evol. Microbiol.">
        <title>The Global Catalogue of Microorganisms (GCM) 10K type strain sequencing project: providing services to taxonomists for standard genome sequencing and annotation.</title>
        <authorList>
            <consortium name="The Broad Institute Genomics Platform"/>
            <consortium name="The Broad Institute Genome Sequencing Center for Infectious Disease"/>
            <person name="Wu L."/>
            <person name="Ma J."/>
        </authorList>
    </citation>
    <scope>NUCLEOTIDE SEQUENCE [LARGE SCALE GENOMIC DNA]</scope>
    <source>
        <strain evidence="8">JCM 4594</strain>
    </source>
</reference>
<keyword evidence="8" id="KW-1185">Reference proteome</keyword>
<dbReference type="Pfam" id="PF21597">
    <property type="entry name" value="TetR_C_43"/>
    <property type="match status" value="1"/>
</dbReference>
<evidence type="ECO:0000313" key="7">
    <source>
        <dbReference type="EMBL" id="GGY41585.1"/>
    </source>
</evidence>
<dbReference type="InterPro" id="IPR050109">
    <property type="entry name" value="HTH-type_TetR-like_transc_reg"/>
</dbReference>
<gene>
    <name evidence="7" type="ORF">GCM10010326_39650</name>
</gene>
<dbReference type="Gene3D" id="1.10.357.10">
    <property type="entry name" value="Tetracycline Repressor, domain 2"/>
    <property type="match status" value="1"/>
</dbReference>
<dbReference type="SUPFAM" id="SSF48498">
    <property type="entry name" value="Tetracyclin repressor-like, C-terminal domain"/>
    <property type="match status" value="1"/>
</dbReference>
<dbReference type="InterPro" id="IPR036271">
    <property type="entry name" value="Tet_transcr_reg_TetR-rel_C_sf"/>
</dbReference>
<dbReference type="RefSeq" id="WP_229892773.1">
    <property type="nucleotide sequence ID" value="NZ_BMUU01000006.1"/>
</dbReference>
<evidence type="ECO:0000256" key="5">
    <source>
        <dbReference type="SAM" id="MobiDB-lite"/>
    </source>
</evidence>
<dbReference type="EMBL" id="BMUU01000006">
    <property type="protein sequence ID" value="GGY41585.1"/>
    <property type="molecule type" value="Genomic_DNA"/>
</dbReference>
<dbReference type="PANTHER" id="PTHR30055:SF234">
    <property type="entry name" value="HTH-TYPE TRANSCRIPTIONAL REGULATOR BETI"/>
    <property type="match status" value="1"/>
</dbReference>
<evidence type="ECO:0000256" key="1">
    <source>
        <dbReference type="ARBA" id="ARBA00023015"/>
    </source>
</evidence>
<name>A0ABQ3A8V2_9ACTN</name>
<feature type="region of interest" description="Disordered" evidence="5">
    <location>
        <begin position="196"/>
        <end position="226"/>
    </location>
</feature>
<evidence type="ECO:0000256" key="2">
    <source>
        <dbReference type="ARBA" id="ARBA00023125"/>
    </source>
</evidence>
<evidence type="ECO:0000313" key="8">
    <source>
        <dbReference type="Proteomes" id="UP000600946"/>
    </source>
</evidence>